<feature type="repeat" description="ANK" evidence="1">
    <location>
        <begin position="659"/>
        <end position="685"/>
    </location>
</feature>
<keyword evidence="3" id="KW-1185">Reference proteome</keyword>
<dbReference type="PANTHER" id="PTHR24148:SF78">
    <property type="entry name" value="HETEROKARYON INCOMPATIBILITY DOMAIN-CONTAINING PROTEIN"/>
    <property type="match status" value="1"/>
</dbReference>
<organism evidence="3 4">
    <name type="scientific">Pyricularia grisea</name>
    <name type="common">Crabgrass-specific blast fungus</name>
    <name type="synonym">Magnaporthe grisea</name>
    <dbReference type="NCBI Taxonomy" id="148305"/>
    <lineage>
        <taxon>Eukaryota</taxon>
        <taxon>Fungi</taxon>
        <taxon>Dikarya</taxon>
        <taxon>Ascomycota</taxon>
        <taxon>Pezizomycotina</taxon>
        <taxon>Sordariomycetes</taxon>
        <taxon>Sordariomycetidae</taxon>
        <taxon>Magnaporthales</taxon>
        <taxon>Pyriculariaceae</taxon>
        <taxon>Pyricularia</taxon>
    </lineage>
</organism>
<evidence type="ECO:0000259" key="2">
    <source>
        <dbReference type="Pfam" id="PF06985"/>
    </source>
</evidence>
<reference evidence="4" key="1">
    <citation type="journal article" date="2019" name="Mol. Biol. Evol.">
        <title>Blast fungal genomes show frequent chromosomal changes, gene gains and losses, and effector gene turnover.</title>
        <authorList>
            <person name="Gomez Luciano L.B."/>
            <person name="Jason Tsai I."/>
            <person name="Chuma I."/>
            <person name="Tosa Y."/>
            <person name="Chen Y.H."/>
            <person name="Li J.Y."/>
            <person name="Li M.Y."/>
            <person name="Jade Lu M.Y."/>
            <person name="Nakayashiki H."/>
            <person name="Li W.H."/>
        </authorList>
    </citation>
    <scope>NUCLEOTIDE SEQUENCE</scope>
    <source>
        <strain evidence="4">NI907</strain>
    </source>
</reference>
<dbReference type="Pfam" id="PF06985">
    <property type="entry name" value="HET"/>
    <property type="match status" value="1"/>
</dbReference>
<dbReference type="PROSITE" id="PS50088">
    <property type="entry name" value="ANK_REPEAT"/>
    <property type="match status" value="2"/>
</dbReference>
<evidence type="ECO:0000313" key="3">
    <source>
        <dbReference type="Proteomes" id="UP000515153"/>
    </source>
</evidence>
<dbReference type="SMART" id="SM00248">
    <property type="entry name" value="ANK"/>
    <property type="match status" value="5"/>
</dbReference>
<dbReference type="GeneID" id="41955612"/>
<evidence type="ECO:0000256" key="1">
    <source>
        <dbReference type="PROSITE-ProRule" id="PRU00023"/>
    </source>
</evidence>
<dbReference type="Pfam" id="PF12796">
    <property type="entry name" value="Ank_2"/>
    <property type="match status" value="1"/>
</dbReference>
<evidence type="ECO:0000313" key="4">
    <source>
        <dbReference type="RefSeq" id="XP_030986794.1"/>
    </source>
</evidence>
<keyword evidence="1" id="KW-0040">ANK repeat</keyword>
<accession>A0A6P8BIC8</accession>
<dbReference type="InterPro" id="IPR010730">
    <property type="entry name" value="HET"/>
</dbReference>
<protein>
    <recommendedName>
        <fullName evidence="2">Heterokaryon incompatibility domain-containing protein</fullName>
    </recommendedName>
</protein>
<reference evidence="4" key="2">
    <citation type="submission" date="2019-10" db="EMBL/GenBank/DDBJ databases">
        <authorList>
            <consortium name="NCBI Genome Project"/>
        </authorList>
    </citation>
    <scope>NUCLEOTIDE SEQUENCE</scope>
    <source>
        <strain evidence="4">NI907</strain>
    </source>
</reference>
<dbReference type="SUPFAM" id="SSF48403">
    <property type="entry name" value="Ankyrin repeat"/>
    <property type="match status" value="1"/>
</dbReference>
<dbReference type="Proteomes" id="UP000515153">
    <property type="component" value="Unplaced"/>
</dbReference>
<dbReference type="Gene3D" id="1.25.40.20">
    <property type="entry name" value="Ankyrin repeat-containing domain"/>
    <property type="match status" value="2"/>
</dbReference>
<gene>
    <name evidence="4" type="ORF">PgNI_00620</name>
</gene>
<feature type="repeat" description="ANK" evidence="1">
    <location>
        <begin position="625"/>
        <end position="657"/>
    </location>
</feature>
<dbReference type="InterPro" id="IPR002110">
    <property type="entry name" value="Ankyrin_rpt"/>
</dbReference>
<dbReference type="PANTHER" id="PTHR24148">
    <property type="entry name" value="ANKYRIN REPEAT DOMAIN-CONTAINING PROTEIN 39 HOMOLOG-RELATED"/>
    <property type="match status" value="1"/>
</dbReference>
<dbReference type="PROSITE" id="PS50297">
    <property type="entry name" value="ANK_REP_REGION"/>
    <property type="match status" value="2"/>
</dbReference>
<proteinExistence type="predicted"/>
<dbReference type="AlphaFoldDB" id="A0A6P8BIC8"/>
<sequence length="874" mass="98359">MDKIYKYKAIDLATDAIRLFRLFPAPTEKGDTELIRCEIFETFLHQVEGVPYEALSYTWGDATQQHEIELNGKAHLVTSNLYQALRDLRLENEDRVLWVDAICINQQDVRERGHQVGQMTLTYRNAERVLIWLGPGSTHTDAILTWMNALDQRVVIRRDYRRNSTEAWRAELVGLVEDLNDSDCILDHPKLSPELTAMIPQLYEAPWFRRIWILQEAANARSALVMYGRQSVPSRTFAVMPMLMGFEVAKGKQTVLEIMPGPLRATSWWKERHDLELLIAKFAGHCEAGDERDKIYALLGMASDSATPKMISPDYEVSLQAVIQRTLVYLLSIRGIDVDCNVVPSWKLDDLVESLPALCTRLFGFAINNAAEPVDELGFPIEDTPRSADNRYQLETLALAVLPQITVRSLLEGPWHSPPTPTLSFLAKNGTLERLADALASRSDLEMNGNEKQAPPVLIAAQFLNWKMVNTLLRNDRVDIWTTFRWPNSVICFAAQDGQIDIMHRLVKSPRKLEASLFKDHVKTGFGFLRQYCLRHASTLETSRTFLYKPHWQHGYRCNLVSDSIESLSRLGEELDWHDKDTNTPWLLWLSAALGDTAAIKWLVSRGVQADVWEGSKTRTRLEGLAPTPLWIAACCGHKDVVQLLVDMGADINPDSNIFGITPLTIAIGNNHEETALLLLEKGASFQGVIGTDMPPLWIAATEGRTEIFRRLLGLGATPMTPPTHLKFAQPLLPVHISNPSLLTVVASSGNLEVLKILLEHRTYREDSEKPLFGNIDLALLALVQTDTEEGLKCAELILDRKVDLLGSAGSAHLRRALDVYFHSDTLKFSNQLSDLRPHMVGKEGLVRDLVRRACEIAGTQLLSEDMEYLLGAF</sequence>
<reference evidence="4" key="3">
    <citation type="submission" date="2025-08" db="UniProtKB">
        <authorList>
            <consortium name="RefSeq"/>
        </authorList>
    </citation>
    <scope>IDENTIFICATION</scope>
    <source>
        <strain evidence="4">NI907</strain>
    </source>
</reference>
<dbReference type="InterPro" id="IPR052895">
    <property type="entry name" value="HetReg/Transcr_Mod"/>
</dbReference>
<dbReference type="InterPro" id="IPR036770">
    <property type="entry name" value="Ankyrin_rpt-contain_sf"/>
</dbReference>
<name>A0A6P8BIC8_PYRGI</name>
<dbReference type="KEGG" id="pgri:PgNI_00620"/>
<feature type="domain" description="Heterokaryon incompatibility" evidence="2">
    <location>
        <begin position="52"/>
        <end position="216"/>
    </location>
</feature>
<dbReference type="RefSeq" id="XP_030986794.1">
    <property type="nucleotide sequence ID" value="XM_031120698.1"/>
</dbReference>